<proteinExistence type="predicted"/>
<comment type="caution">
    <text evidence="1">The sequence shown here is derived from an EMBL/GenBank/DDBJ whole genome shotgun (WGS) entry which is preliminary data.</text>
</comment>
<sequence>MTLILYIFLAAALLLHVPFSTFVISINIDVFRTEERDALLQLRDSMTSSLDLHSNWTGPPCIANFSRWVGVVCSDWHVIHLVLEGIQLSGPLPPAFLHNVSLLTKLSFRNNSVSGPLPNLNNLVLLESVLLSYNRFTGSIPPEYIELPNLKELEFQQNYLEGQIPPFDQHNLTDFNVSYNYFQGSIPRTETLRRFPESSYGHNLDLCGFPLEPCSAPSPAPAIISPPPPPPIRPRQDERKKLEIWIVVLIAALAAFVPLLVVFVLVCCYKKVHGKETAKEPQSGVGPGGWTEKKLSHSQSSKDPERRVELEFFDRNIPVFDLDDLLRASAEVLGKGKHGTTYKANLESGEVVAVKSLKNINGLIKKEFIQQMQLLGKLRHENLVQIISFYNSKEEKLVVYEFVPTGNLFELLHENRGIGRVPLNWAARLTIIKDIAKGLEFLHRSLPSHKVPHANLKASNVLIHQDGQSYCAKLTNYGFLPLLPSRKLSQRLAIGRSPEFSQGKKLTHKTDVYCFGIILLEVITGRIPGEGSPGNDEIVEDLSDWVRTVVNNDWSTDILDVEILTTREGHDEMLKLIEMALQCTDVTPKTRPKMSEILRRLEEIELRN</sequence>
<name>A0ACB7IDI5_MANES</name>
<accession>A0ACB7IDI5</accession>
<dbReference type="EMBL" id="CM004387">
    <property type="protein sequence ID" value="KAG8662967.1"/>
    <property type="molecule type" value="Genomic_DNA"/>
</dbReference>
<gene>
    <name evidence="1" type="ORF">MANES_01G160100v8</name>
</gene>
<reference evidence="2" key="1">
    <citation type="journal article" date="2016" name="Nat. Biotechnol.">
        <title>Sequencing wild and cultivated cassava and related species reveals extensive interspecific hybridization and genetic diversity.</title>
        <authorList>
            <person name="Bredeson J.V."/>
            <person name="Lyons J.B."/>
            <person name="Prochnik S.E."/>
            <person name="Wu G.A."/>
            <person name="Ha C.M."/>
            <person name="Edsinger-Gonzales E."/>
            <person name="Grimwood J."/>
            <person name="Schmutz J."/>
            <person name="Rabbi I.Y."/>
            <person name="Egesi C."/>
            <person name="Nauluvula P."/>
            <person name="Lebot V."/>
            <person name="Ndunguru J."/>
            <person name="Mkamilo G."/>
            <person name="Bart R.S."/>
            <person name="Setter T.L."/>
            <person name="Gleadow R.M."/>
            <person name="Kulakow P."/>
            <person name="Ferguson M.E."/>
            <person name="Rounsley S."/>
            <person name="Rokhsar D.S."/>
        </authorList>
    </citation>
    <scope>NUCLEOTIDE SEQUENCE [LARGE SCALE GENOMIC DNA]</scope>
    <source>
        <strain evidence="2">cv. AM560-2</strain>
    </source>
</reference>
<protein>
    <submittedName>
        <fullName evidence="1">Uncharacterized protein</fullName>
    </submittedName>
</protein>
<evidence type="ECO:0000313" key="1">
    <source>
        <dbReference type="EMBL" id="KAG8662967.1"/>
    </source>
</evidence>
<evidence type="ECO:0000313" key="2">
    <source>
        <dbReference type="Proteomes" id="UP000091857"/>
    </source>
</evidence>
<dbReference type="Proteomes" id="UP000091857">
    <property type="component" value="Chromosome 1"/>
</dbReference>
<keyword evidence="2" id="KW-1185">Reference proteome</keyword>
<organism evidence="1 2">
    <name type="scientific">Manihot esculenta</name>
    <name type="common">Cassava</name>
    <name type="synonym">Jatropha manihot</name>
    <dbReference type="NCBI Taxonomy" id="3983"/>
    <lineage>
        <taxon>Eukaryota</taxon>
        <taxon>Viridiplantae</taxon>
        <taxon>Streptophyta</taxon>
        <taxon>Embryophyta</taxon>
        <taxon>Tracheophyta</taxon>
        <taxon>Spermatophyta</taxon>
        <taxon>Magnoliopsida</taxon>
        <taxon>eudicotyledons</taxon>
        <taxon>Gunneridae</taxon>
        <taxon>Pentapetalae</taxon>
        <taxon>rosids</taxon>
        <taxon>fabids</taxon>
        <taxon>Malpighiales</taxon>
        <taxon>Euphorbiaceae</taxon>
        <taxon>Crotonoideae</taxon>
        <taxon>Manihoteae</taxon>
        <taxon>Manihot</taxon>
    </lineage>
</organism>